<protein>
    <submittedName>
        <fullName evidence="2">Short-chain dehydrogenase</fullName>
    </submittedName>
</protein>
<sequence>MLLKDKVVIVSGIGPGMGIKLAVLAAQEGAAGVVLVARTPAKLDDAEAAIRALDLQTPLLKMPTDIAVRAQCDAVARETIARFGRIDALINSAYVHGEFATAEHAKLEDWHGPLDVNLFGSMNMTQAVVPQMKAQGGGSIVMINTMATRRPNAVEIGYAVSKGALSTAAAYLAEDLGKYGIRVNSAYMGWMWGASVQGYFEAQSKERGVTVESLKAEVAKDIALRRIPEDGECAKAAIFLASDYASAITGAQLDVNGGHFLPS</sequence>
<comment type="similarity">
    <text evidence="1">Belongs to the short-chain dehydrogenases/reductases (SDR) family.</text>
</comment>
<dbReference type="InterPro" id="IPR036291">
    <property type="entry name" value="NAD(P)-bd_dom_sf"/>
</dbReference>
<dbReference type="RefSeq" id="WP_150699648.1">
    <property type="nucleotide sequence ID" value="NZ_CABPRZ010000030.1"/>
</dbReference>
<dbReference type="PRINTS" id="PR00081">
    <property type="entry name" value="GDHRDH"/>
</dbReference>
<evidence type="ECO:0000256" key="1">
    <source>
        <dbReference type="ARBA" id="ARBA00006484"/>
    </source>
</evidence>
<gene>
    <name evidence="2" type="ORF">PTE30175_04899</name>
</gene>
<dbReference type="PANTHER" id="PTHR43975:SF2">
    <property type="entry name" value="EG:BACR7A4.14 PROTEIN-RELATED"/>
    <property type="match status" value="1"/>
</dbReference>
<evidence type="ECO:0000313" key="2">
    <source>
        <dbReference type="EMBL" id="VVE55354.1"/>
    </source>
</evidence>
<keyword evidence="3" id="KW-1185">Reference proteome</keyword>
<reference evidence="2 3" key="1">
    <citation type="submission" date="2019-08" db="EMBL/GenBank/DDBJ databases">
        <authorList>
            <person name="Peeters C."/>
        </authorList>
    </citation>
    <scope>NUCLEOTIDE SEQUENCE [LARGE SCALE GENOMIC DNA]</scope>
    <source>
        <strain evidence="2 3">LMG 30175</strain>
    </source>
</reference>
<dbReference type="SUPFAM" id="SSF51735">
    <property type="entry name" value="NAD(P)-binding Rossmann-fold domains"/>
    <property type="match status" value="1"/>
</dbReference>
<name>A0A5E4Z2H3_9BURK</name>
<dbReference type="InterPro" id="IPR002347">
    <property type="entry name" value="SDR_fam"/>
</dbReference>
<organism evidence="2 3">
    <name type="scientific">Pandoraea terrae</name>
    <dbReference type="NCBI Taxonomy" id="1537710"/>
    <lineage>
        <taxon>Bacteria</taxon>
        <taxon>Pseudomonadati</taxon>
        <taxon>Pseudomonadota</taxon>
        <taxon>Betaproteobacteria</taxon>
        <taxon>Burkholderiales</taxon>
        <taxon>Burkholderiaceae</taxon>
        <taxon>Pandoraea</taxon>
    </lineage>
</organism>
<dbReference type="EMBL" id="CABPRZ010000030">
    <property type="protein sequence ID" value="VVE55354.1"/>
    <property type="molecule type" value="Genomic_DNA"/>
</dbReference>
<dbReference type="CDD" id="cd05233">
    <property type="entry name" value="SDR_c"/>
    <property type="match status" value="1"/>
</dbReference>
<dbReference type="FunFam" id="3.40.50.720:FF:000084">
    <property type="entry name" value="Short-chain dehydrogenase reductase"/>
    <property type="match status" value="1"/>
</dbReference>
<proteinExistence type="inferred from homology"/>
<accession>A0A5E4Z2H3</accession>
<dbReference type="PANTHER" id="PTHR43975">
    <property type="entry name" value="ZGC:101858"/>
    <property type="match status" value="1"/>
</dbReference>
<dbReference type="OrthoDB" id="9790266at2"/>
<dbReference type="NCBIfam" id="NF005909">
    <property type="entry name" value="PRK07890.1"/>
    <property type="match status" value="1"/>
</dbReference>
<dbReference type="AlphaFoldDB" id="A0A5E4Z2H3"/>
<dbReference type="Gene3D" id="3.40.50.720">
    <property type="entry name" value="NAD(P)-binding Rossmann-like Domain"/>
    <property type="match status" value="1"/>
</dbReference>
<evidence type="ECO:0000313" key="3">
    <source>
        <dbReference type="Proteomes" id="UP000414233"/>
    </source>
</evidence>
<dbReference type="Proteomes" id="UP000414233">
    <property type="component" value="Unassembled WGS sequence"/>
</dbReference>
<dbReference type="Pfam" id="PF13561">
    <property type="entry name" value="adh_short_C2"/>
    <property type="match status" value="1"/>
</dbReference>